<proteinExistence type="predicted"/>
<feature type="domain" description="BRCT" evidence="2">
    <location>
        <begin position="1"/>
        <end position="80"/>
    </location>
</feature>
<dbReference type="Proteomes" id="UP000248349">
    <property type="component" value="Unassembled WGS sequence"/>
</dbReference>
<feature type="compositionally biased region" description="Basic residues" evidence="1">
    <location>
        <begin position="121"/>
        <end position="133"/>
    </location>
</feature>
<dbReference type="STRING" id="1450539.A0A318ZLL3"/>
<protein>
    <recommendedName>
        <fullName evidence="2">BRCT domain-containing protein</fullName>
    </recommendedName>
</protein>
<sequence length="177" mass="19483">MGKTFQKIHACSAGTFPKDGNKISQWVRANGGEYSPTVTPQVTHLITTLEAYKKNIKPVREAKELKHIKIVTFDWLEDSLLDKGRKPRRVTKYLLNTIVGNEEKKQQQQQATKKSADAKARAKKTGATKRLPGRIKNPDPFGKATARFKAGTAAGKGDTLGAMVLVYITVSTLTSKS</sequence>
<dbReference type="RefSeq" id="XP_025434398.1">
    <property type="nucleotide sequence ID" value="XM_025570607.1"/>
</dbReference>
<dbReference type="OrthoDB" id="342264at2759"/>
<dbReference type="Pfam" id="PF00533">
    <property type="entry name" value="BRCT"/>
    <property type="match status" value="1"/>
</dbReference>
<evidence type="ECO:0000259" key="2">
    <source>
        <dbReference type="PROSITE" id="PS50172"/>
    </source>
</evidence>
<dbReference type="PROSITE" id="PS50172">
    <property type="entry name" value="BRCT"/>
    <property type="match status" value="1"/>
</dbReference>
<evidence type="ECO:0000313" key="3">
    <source>
        <dbReference type="EMBL" id="PYH48416.1"/>
    </source>
</evidence>
<dbReference type="InterPro" id="IPR001357">
    <property type="entry name" value="BRCT_dom"/>
</dbReference>
<dbReference type="EMBL" id="KZ821221">
    <property type="protein sequence ID" value="PYH48416.1"/>
    <property type="molecule type" value="Genomic_DNA"/>
</dbReference>
<evidence type="ECO:0000313" key="4">
    <source>
        <dbReference type="Proteomes" id="UP000248349"/>
    </source>
</evidence>
<keyword evidence="4" id="KW-1185">Reference proteome</keyword>
<accession>A0A318ZLL3</accession>
<dbReference type="InterPro" id="IPR036420">
    <property type="entry name" value="BRCT_dom_sf"/>
</dbReference>
<dbReference type="CDD" id="cd00027">
    <property type="entry name" value="BRCT"/>
    <property type="match status" value="1"/>
</dbReference>
<reference evidence="3 4" key="1">
    <citation type="submission" date="2016-12" db="EMBL/GenBank/DDBJ databases">
        <title>The genomes of Aspergillus section Nigri reveals drivers in fungal speciation.</title>
        <authorList>
            <consortium name="DOE Joint Genome Institute"/>
            <person name="Vesth T.C."/>
            <person name="Nybo J."/>
            <person name="Theobald S."/>
            <person name="Brandl J."/>
            <person name="Frisvad J.C."/>
            <person name="Nielsen K.F."/>
            <person name="Lyhne E.K."/>
            <person name="Kogle M.E."/>
            <person name="Kuo A."/>
            <person name="Riley R."/>
            <person name="Clum A."/>
            <person name="Nolan M."/>
            <person name="Lipzen A."/>
            <person name="Salamov A."/>
            <person name="Henrissat B."/>
            <person name="Wiebenga A."/>
            <person name="De Vries R.P."/>
            <person name="Grigoriev I.V."/>
            <person name="Mortensen U.H."/>
            <person name="Andersen M.R."/>
            <person name="Baker S.E."/>
        </authorList>
    </citation>
    <scope>NUCLEOTIDE SEQUENCE [LARGE SCALE GENOMIC DNA]</scope>
    <source>
        <strain evidence="3 4">JOP 1030-1</strain>
    </source>
</reference>
<name>A0A318ZLL3_9EURO</name>
<dbReference type="SUPFAM" id="SSF52113">
    <property type="entry name" value="BRCT domain"/>
    <property type="match status" value="1"/>
</dbReference>
<dbReference type="Gene3D" id="3.40.50.10190">
    <property type="entry name" value="BRCT domain"/>
    <property type="match status" value="1"/>
</dbReference>
<gene>
    <name evidence="3" type="ORF">BP01DRAFT_147643</name>
</gene>
<dbReference type="PANTHER" id="PTHR47667">
    <property type="entry name" value="REGULATOR OF TY1 TRANSPOSITION PROTEIN 107"/>
    <property type="match status" value="1"/>
</dbReference>
<dbReference type="PANTHER" id="PTHR47667:SF1">
    <property type="entry name" value="REGULATOR OF TY1 TRANSPOSITION PROTEIN 107"/>
    <property type="match status" value="1"/>
</dbReference>
<evidence type="ECO:0000256" key="1">
    <source>
        <dbReference type="SAM" id="MobiDB-lite"/>
    </source>
</evidence>
<organism evidence="3 4">
    <name type="scientific">Aspergillus saccharolyticus JOP 1030-1</name>
    <dbReference type="NCBI Taxonomy" id="1450539"/>
    <lineage>
        <taxon>Eukaryota</taxon>
        <taxon>Fungi</taxon>
        <taxon>Dikarya</taxon>
        <taxon>Ascomycota</taxon>
        <taxon>Pezizomycotina</taxon>
        <taxon>Eurotiomycetes</taxon>
        <taxon>Eurotiomycetidae</taxon>
        <taxon>Eurotiales</taxon>
        <taxon>Aspergillaceae</taxon>
        <taxon>Aspergillus</taxon>
        <taxon>Aspergillus subgen. Circumdati</taxon>
    </lineage>
</organism>
<dbReference type="GeneID" id="37071835"/>
<dbReference type="InterPro" id="IPR053036">
    <property type="entry name" value="CellCycle_DNARepair_Reg"/>
</dbReference>
<feature type="region of interest" description="Disordered" evidence="1">
    <location>
        <begin position="103"/>
        <end position="143"/>
    </location>
</feature>
<dbReference type="AlphaFoldDB" id="A0A318ZLL3"/>